<keyword evidence="1" id="KW-1133">Transmembrane helix</keyword>
<comment type="caution">
    <text evidence="2">The sequence shown here is derived from an EMBL/GenBank/DDBJ whole genome shotgun (WGS) entry which is preliminary data.</text>
</comment>
<dbReference type="AlphaFoldDB" id="A0A8H9FSL1"/>
<dbReference type="RefSeq" id="WP_035949070.1">
    <property type="nucleotide sequence ID" value="NZ_BMEA01000001.1"/>
</dbReference>
<dbReference type="EMBL" id="BMEA01000001">
    <property type="protein sequence ID" value="GGB75857.1"/>
    <property type="molecule type" value="Genomic_DNA"/>
</dbReference>
<keyword evidence="1" id="KW-0812">Transmembrane</keyword>
<feature type="transmembrane region" description="Helical" evidence="1">
    <location>
        <begin position="241"/>
        <end position="264"/>
    </location>
</feature>
<evidence type="ECO:0000313" key="2">
    <source>
        <dbReference type="EMBL" id="GGB75857.1"/>
    </source>
</evidence>
<name>A0A8H9FSL1_9MICO</name>
<reference evidence="2" key="1">
    <citation type="journal article" date="2014" name="Int. J. Syst. Evol. Microbiol.">
        <title>Complete genome sequence of Corynebacterium casei LMG S-19264T (=DSM 44701T), isolated from a smear-ripened cheese.</title>
        <authorList>
            <consortium name="US DOE Joint Genome Institute (JGI-PGF)"/>
            <person name="Walter F."/>
            <person name="Albersmeier A."/>
            <person name="Kalinowski J."/>
            <person name="Ruckert C."/>
        </authorList>
    </citation>
    <scope>NUCLEOTIDE SEQUENCE</scope>
    <source>
        <strain evidence="2">CGMCC 1.10749</strain>
    </source>
</reference>
<feature type="transmembrane region" description="Helical" evidence="1">
    <location>
        <begin position="215"/>
        <end position="234"/>
    </location>
</feature>
<sequence>MTVLAGVLVVLAFVVWPARRSVVRDSVVRASVVRASPAGHSVVLDPSGRAGGVEVAIGPAGGSATGAAEGIGVAGRPTSLRERVGRLLQREVRLGRARQGWTADFAELAAVGLDAGLPSSQAAVLACAVGSTSRFEMQVLAARLAAAEAEGGPVGDCLARCADDDPDLRFLAAAWQLTDEFGVAAAPAARTAAGVLRERAAADERRHVLEAGPRASMWLLTLMPLSGPVVALMLGLRVEEVYGGAAAFASTMTGLLLTGAGWLWSRRLLRRAVRPARVR</sequence>
<dbReference type="Proteomes" id="UP000628079">
    <property type="component" value="Unassembled WGS sequence"/>
</dbReference>
<evidence type="ECO:0000256" key="1">
    <source>
        <dbReference type="SAM" id="Phobius"/>
    </source>
</evidence>
<proteinExistence type="predicted"/>
<gene>
    <name evidence="2" type="ORF">GCM10011314_14270</name>
</gene>
<protein>
    <recommendedName>
        <fullName evidence="4">Type II secretion system protein GspF domain-containing protein</fullName>
    </recommendedName>
</protein>
<evidence type="ECO:0000313" key="3">
    <source>
        <dbReference type="Proteomes" id="UP000628079"/>
    </source>
</evidence>
<accession>A0A8H9FSL1</accession>
<keyword evidence="1" id="KW-0472">Membrane</keyword>
<reference evidence="2" key="2">
    <citation type="submission" date="2020-09" db="EMBL/GenBank/DDBJ databases">
        <authorList>
            <person name="Sun Q."/>
            <person name="Zhou Y."/>
        </authorList>
    </citation>
    <scope>NUCLEOTIDE SEQUENCE</scope>
    <source>
        <strain evidence="2">CGMCC 1.10749</strain>
    </source>
</reference>
<organism evidence="2 3">
    <name type="scientific">Knoellia flava</name>
    <dbReference type="NCBI Taxonomy" id="913969"/>
    <lineage>
        <taxon>Bacteria</taxon>
        <taxon>Bacillati</taxon>
        <taxon>Actinomycetota</taxon>
        <taxon>Actinomycetes</taxon>
        <taxon>Micrococcales</taxon>
        <taxon>Intrasporangiaceae</taxon>
        <taxon>Knoellia</taxon>
    </lineage>
</organism>
<evidence type="ECO:0008006" key="4">
    <source>
        <dbReference type="Google" id="ProtNLM"/>
    </source>
</evidence>